<evidence type="ECO:0000313" key="3">
    <source>
        <dbReference type="EMBL" id="AUG87184.1"/>
    </source>
</evidence>
<organism evidence="3 4">
    <name type="scientific">Streptomyces phage Attoomi</name>
    <dbReference type="NCBI Taxonomy" id="2059881"/>
    <lineage>
        <taxon>Viruses</taxon>
        <taxon>Duplodnaviria</taxon>
        <taxon>Heunggongvirae</taxon>
        <taxon>Uroviricota</taxon>
        <taxon>Caudoviricetes</taxon>
        <taxon>Attoomivirus</taxon>
        <taxon>Attoomivirus attoomi</taxon>
    </lineage>
</organism>
<reference evidence="4" key="1">
    <citation type="submission" date="2017-11" db="EMBL/GenBank/DDBJ databases">
        <authorList>
            <person name="Han C.G."/>
        </authorList>
    </citation>
    <scope>NUCLEOTIDE SEQUENCE [LARGE SCALE GENOMIC DNA]</scope>
</reference>
<feature type="transmembrane region" description="Helical" evidence="2">
    <location>
        <begin position="59"/>
        <end position="80"/>
    </location>
</feature>
<keyword evidence="4" id="KW-1185">Reference proteome</keyword>
<protein>
    <submittedName>
        <fullName evidence="3">Uncharacterized protein</fullName>
    </submittedName>
</protein>
<accession>A0A2H5BLM5</accession>
<evidence type="ECO:0000313" key="4">
    <source>
        <dbReference type="Proteomes" id="UP000241131"/>
    </source>
</evidence>
<feature type="region of interest" description="Disordered" evidence="1">
    <location>
        <begin position="1"/>
        <end position="24"/>
    </location>
</feature>
<dbReference type="Proteomes" id="UP000241131">
    <property type="component" value="Segment"/>
</dbReference>
<keyword evidence="2" id="KW-0812">Transmembrane</keyword>
<sequence>MPISVPAPRPVVPKAPSIPKAPAYKGPAFKAPSSGTSTTHVVPVYVPFYGGSDRSAEGVVSSVLLVLVLAFVVGMGVVAWRGR</sequence>
<feature type="compositionally biased region" description="Pro residues" evidence="1">
    <location>
        <begin position="1"/>
        <end position="13"/>
    </location>
</feature>
<evidence type="ECO:0000256" key="1">
    <source>
        <dbReference type="SAM" id="MobiDB-lite"/>
    </source>
</evidence>
<dbReference type="EMBL" id="MG593801">
    <property type="protein sequence ID" value="AUG87184.1"/>
    <property type="molecule type" value="Genomic_DNA"/>
</dbReference>
<gene>
    <name evidence="3" type="ORF">SEA_ATTOOMI_52</name>
</gene>
<name>A0A2H5BLM5_9CAUD</name>
<keyword evidence="2" id="KW-1133">Transmembrane helix</keyword>
<proteinExistence type="predicted"/>
<keyword evidence="2" id="KW-0472">Membrane</keyword>
<evidence type="ECO:0000256" key="2">
    <source>
        <dbReference type="SAM" id="Phobius"/>
    </source>
</evidence>